<evidence type="ECO:0000256" key="1">
    <source>
        <dbReference type="ARBA" id="ARBA00004418"/>
    </source>
</evidence>
<evidence type="ECO:0000256" key="4">
    <source>
        <dbReference type="ARBA" id="ARBA00022729"/>
    </source>
</evidence>
<dbReference type="GO" id="GO:0009055">
    <property type="term" value="F:electron transfer activity"/>
    <property type="evidence" value="ECO:0007669"/>
    <property type="project" value="InterPro"/>
</dbReference>
<dbReference type="HOGENOM" id="CLU_034652_3_2_7"/>
<dbReference type="AlphaFoldDB" id="W4LY19"/>
<dbReference type="PANTHER" id="PTHR30600:SF10">
    <property type="entry name" value="BLL6722 PROTEIN"/>
    <property type="match status" value="1"/>
</dbReference>
<feature type="binding site" description="covalent" evidence="8">
    <location>
        <position position="88"/>
    </location>
    <ligand>
        <name>heme c</name>
        <dbReference type="ChEBI" id="CHEBI:61717"/>
        <label>1</label>
    </ligand>
</feature>
<dbReference type="InterPro" id="IPR004852">
    <property type="entry name" value="Di-haem_cyt_c_peroxidsae"/>
</dbReference>
<keyword evidence="7 9" id="KW-0408">Iron</keyword>
<keyword evidence="2 8" id="KW-0349">Heme</keyword>
<dbReference type="GO" id="GO:0020037">
    <property type="term" value="F:heme binding"/>
    <property type="evidence" value="ECO:0007669"/>
    <property type="project" value="InterPro"/>
</dbReference>
<gene>
    <name evidence="11" type="ORF">ETSY1_02195</name>
</gene>
<keyword evidence="6" id="KW-0560">Oxidoreductase</keyword>
<feature type="domain" description="Cytochrome c" evidence="10">
    <location>
        <begin position="246"/>
        <end position="399"/>
    </location>
</feature>
<proteinExistence type="predicted"/>
<comment type="caution">
    <text evidence="11">The sequence shown here is derived from an EMBL/GenBank/DDBJ whole genome shotgun (WGS) entry which is preliminary data.</text>
</comment>
<dbReference type="SUPFAM" id="SSF46626">
    <property type="entry name" value="Cytochrome c"/>
    <property type="match status" value="2"/>
</dbReference>
<organism evidence="11 12">
    <name type="scientific">Entotheonella factor</name>
    <dbReference type="NCBI Taxonomy" id="1429438"/>
    <lineage>
        <taxon>Bacteria</taxon>
        <taxon>Pseudomonadati</taxon>
        <taxon>Nitrospinota/Tectimicrobiota group</taxon>
        <taxon>Candidatus Tectimicrobiota</taxon>
        <taxon>Candidatus Entotheonellia</taxon>
        <taxon>Candidatus Entotheonellales</taxon>
        <taxon>Candidatus Entotheonellaceae</taxon>
        <taxon>Candidatus Entotheonella</taxon>
    </lineage>
</organism>
<name>W4LY19_ENTF1</name>
<protein>
    <recommendedName>
        <fullName evidence="10">Cytochrome c domain-containing protein</fullName>
    </recommendedName>
</protein>
<dbReference type="InterPro" id="IPR026259">
    <property type="entry name" value="MauG/Cytc_peroxidase"/>
</dbReference>
<evidence type="ECO:0000256" key="6">
    <source>
        <dbReference type="ARBA" id="ARBA00023002"/>
    </source>
</evidence>
<evidence type="ECO:0000313" key="11">
    <source>
        <dbReference type="EMBL" id="ETX02815.1"/>
    </source>
</evidence>
<evidence type="ECO:0000256" key="9">
    <source>
        <dbReference type="PIRSR" id="PIRSR000294-2"/>
    </source>
</evidence>
<dbReference type="PROSITE" id="PS51007">
    <property type="entry name" value="CYTC"/>
    <property type="match status" value="1"/>
</dbReference>
<dbReference type="Gene3D" id="1.10.760.10">
    <property type="entry name" value="Cytochrome c-like domain"/>
    <property type="match status" value="2"/>
</dbReference>
<comment type="cofactor">
    <cofactor evidence="8">
        <name>heme</name>
        <dbReference type="ChEBI" id="CHEBI:30413"/>
    </cofactor>
    <text evidence="8">Binds 2 heme groups.</text>
</comment>
<evidence type="ECO:0000256" key="2">
    <source>
        <dbReference type="ARBA" id="ARBA00022617"/>
    </source>
</evidence>
<dbReference type="Proteomes" id="UP000019141">
    <property type="component" value="Unassembled WGS sequence"/>
</dbReference>
<keyword evidence="5" id="KW-0574">Periplasm</keyword>
<dbReference type="GO" id="GO:0046872">
    <property type="term" value="F:metal ion binding"/>
    <property type="evidence" value="ECO:0007669"/>
    <property type="project" value="UniProtKB-KW"/>
</dbReference>
<feature type="binding site" description="axial binding residue" evidence="9">
    <location>
        <position position="106"/>
    </location>
    <ligand>
        <name>heme c</name>
        <dbReference type="ChEBI" id="CHEBI:61717"/>
        <label>1</label>
    </ligand>
    <ligandPart>
        <name>Fe</name>
        <dbReference type="ChEBI" id="CHEBI:18248"/>
    </ligandPart>
</feature>
<dbReference type="InterPro" id="IPR009056">
    <property type="entry name" value="Cyt_c-like_dom"/>
</dbReference>
<dbReference type="PANTHER" id="PTHR30600">
    <property type="entry name" value="CYTOCHROME C PEROXIDASE-RELATED"/>
    <property type="match status" value="1"/>
</dbReference>
<evidence type="ECO:0000256" key="8">
    <source>
        <dbReference type="PIRSR" id="PIRSR000294-1"/>
    </source>
</evidence>
<evidence type="ECO:0000313" key="12">
    <source>
        <dbReference type="Proteomes" id="UP000019141"/>
    </source>
</evidence>
<dbReference type="GO" id="GO:0004130">
    <property type="term" value="F:cytochrome-c peroxidase activity"/>
    <property type="evidence" value="ECO:0007669"/>
    <property type="project" value="TreeGrafter"/>
</dbReference>
<evidence type="ECO:0000256" key="5">
    <source>
        <dbReference type="ARBA" id="ARBA00022764"/>
    </source>
</evidence>
<sequence length="420" mass="46067">MRNHVMVVMLVVGMVWVGARPVALVEAQTGPVATGEWTQAEWAKARRLSPLPPPSADATNALADNEKAAELGHLLFFDPRLSPHGVSCATCHQPERGMADGLPVGHTLAPVHRNTMTIINSVYYRWLTWDGARDSLWHQAVGPIESPKEMGSSRLYAVRAVMQHYGHRLSEIVELPLGWTSMWRQLPPAGQPGEAAFDRLPPERQAAVNRVFATILKCLAAYERKIVSAAAPFDRYVAGETTALSLASRRGFQHFLRLACDTCHNTPLFSDDEFHNLGLSSRPKADLGRAAGLPRLQQSPFRGAGPYADGPPVVRAEDYRVGKALIGTFRTPSLREVAETAPYGHNGAVATLEDWLTHYVEVTNHPPADAVGRLAPSLAPVRISSQERVELIAFLKSLSSHYTSVWTQVPKALEPVLKEK</sequence>
<evidence type="ECO:0000256" key="7">
    <source>
        <dbReference type="ARBA" id="ARBA00023004"/>
    </source>
</evidence>
<dbReference type="PIRSF" id="PIRSF000294">
    <property type="entry name" value="Cytochrome-c_peroxidase"/>
    <property type="match status" value="1"/>
</dbReference>
<keyword evidence="4" id="KW-0732">Signal</keyword>
<dbReference type="GO" id="GO:0042597">
    <property type="term" value="C:periplasmic space"/>
    <property type="evidence" value="ECO:0007669"/>
    <property type="project" value="UniProtKB-SubCell"/>
</dbReference>
<keyword evidence="12" id="KW-1185">Reference proteome</keyword>
<feature type="binding site" description="axial binding residue" evidence="9">
    <location>
        <position position="264"/>
    </location>
    <ligand>
        <name>heme c</name>
        <dbReference type="ChEBI" id="CHEBI:61717"/>
        <label>2</label>
    </ligand>
    <ligandPart>
        <name>Fe</name>
        <dbReference type="ChEBI" id="CHEBI:18248"/>
    </ligandPart>
</feature>
<feature type="binding site" description="covalent" evidence="8">
    <location>
        <position position="260"/>
    </location>
    <ligand>
        <name>heme c</name>
        <dbReference type="ChEBI" id="CHEBI:61717"/>
        <label>2</label>
    </ligand>
</feature>
<dbReference type="InterPro" id="IPR036909">
    <property type="entry name" value="Cyt_c-like_dom_sf"/>
</dbReference>
<reference evidence="11 12" key="1">
    <citation type="journal article" date="2014" name="Nature">
        <title>An environmental bacterial taxon with a large and distinct metabolic repertoire.</title>
        <authorList>
            <person name="Wilson M.C."/>
            <person name="Mori T."/>
            <person name="Ruckert C."/>
            <person name="Uria A.R."/>
            <person name="Helf M.J."/>
            <person name="Takada K."/>
            <person name="Gernert C."/>
            <person name="Steffens U.A."/>
            <person name="Heycke N."/>
            <person name="Schmitt S."/>
            <person name="Rinke C."/>
            <person name="Helfrich E.J."/>
            <person name="Brachmann A.O."/>
            <person name="Gurgui C."/>
            <person name="Wakimoto T."/>
            <person name="Kracht M."/>
            <person name="Crusemann M."/>
            <person name="Hentschel U."/>
            <person name="Abe I."/>
            <person name="Matsunaga S."/>
            <person name="Kalinowski J."/>
            <person name="Takeyama H."/>
            <person name="Piel J."/>
        </authorList>
    </citation>
    <scope>NUCLEOTIDE SEQUENCE [LARGE SCALE GENOMIC DNA]</scope>
    <source>
        <strain evidence="12">TSY1</strain>
    </source>
</reference>
<dbReference type="Pfam" id="PF03150">
    <property type="entry name" value="CCP_MauG"/>
    <property type="match status" value="1"/>
</dbReference>
<evidence type="ECO:0000256" key="3">
    <source>
        <dbReference type="ARBA" id="ARBA00022723"/>
    </source>
</evidence>
<comment type="PTM">
    <text evidence="8">Binds 2 heme groups per subunit.</text>
</comment>
<dbReference type="InterPro" id="IPR051395">
    <property type="entry name" value="Cytochrome_c_Peroxidase/MauG"/>
</dbReference>
<evidence type="ECO:0000259" key="10">
    <source>
        <dbReference type="PROSITE" id="PS51007"/>
    </source>
</evidence>
<keyword evidence="3 9" id="KW-0479">Metal-binding</keyword>
<accession>W4LY19</accession>
<feature type="binding site" description="axial binding residue" evidence="9">
    <location>
        <position position="92"/>
    </location>
    <ligand>
        <name>heme c</name>
        <dbReference type="ChEBI" id="CHEBI:61717"/>
        <label>1</label>
    </ligand>
    <ligandPart>
        <name>Fe</name>
        <dbReference type="ChEBI" id="CHEBI:18248"/>
    </ligandPart>
</feature>
<feature type="binding site" description="covalent" evidence="8">
    <location>
        <position position="91"/>
    </location>
    <ligand>
        <name>heme c</name>
        <dbReference type="ChEBI" id="CHEBI:61717"/>
        <label>1</label>
    </ligand>
</feature>
<feature type="binding site" description="covalent" evidence="8">
    <location>
        <position position="263"/>
    </location>
    <ligand>
        <name>heme c</name>
        <dbReference type="ChEBI" id="CHEBI:61717"/>
        <label>2</label>
    </ligand>
</feature>
<dbReference type="EMBL" id="AZHW01000106">
    <property type="protein sequence ID" value="ETX02815.1"/>
    <property type="molecule type" value="Genomic_DNA"/>
</dbReference>
<comment type="subcellular location">
    <subcellularLocation>
        <location evidence="1">Periplasm</location>
    </subcellularLocation>
</comment>